<reference evidence="2 3" key="1">
    <citation type="submission" date="2019-03" db="EMBL/GenBank/DDBJ databases">
        <title>Single cell metagenomics reveals metabolic interactions within the superorganism composed of flagellate Streblomastix strix and complex community of Bacteroidetes bacteria on its surface.</title>
        <authorList>
            <person name="Treitli S.C."/>
            <person name="Kolisko M."/>
            <person name="Husnik F."/>
            <person name="Keeling P."/>
            <person name="Hampl V."/>
        </authorList>
    </citation>
    <scope>NUCLEOTIDE SEQUENCE [LARGE SCALE GENOMIC DNA]</scope>
    <source>
        <strain evidence="2">ST1C</strain>
    </source>
</reference>
<gene>
    <name evidence="2" type="ORF">EZS28_028968</name>
</gene>
<protein>
    <recommendedName>
        <fullName evidence="4">DNA-directed DNA polymerase</fullName>
    </recommendedName>
</protein>
<evidence type="ECO:0000256" key="1">
    <source>
        <dbReference type="SAM" id="MobiDB-lite"/>
    </source>
</evidence>
<evidence type="ECO:0000313" key="3">
    <source>
        <dbReference type="Proteomes" id="UP000324800"/>
    </source>
</evidence>
<comment type="caution">
    <text evidence="2">The sequence shown here is derived from an EMBL/GenBank/DDBJ whole genome shotgun (WGS) entry which is preliminary data.</text>
</comment>
<dbReference type="AlphaFoldDB" id="A0A5J4V0E4"/>
<feature type="region of interest" description="Disordered" evidence="1">
    <location>
        <begin position="1"/>
        <end position="22"/>
    </location>
</feature>
<sequence length="587" mass="69121">MYIDAETVEEHQREAQDQDDEANGLASESIYAQLLPLSIVIGTQINNKTQSKYIDFRRQDFMNKFIEQMWELANQVNEANLACEPVVKFVNEYEQQKHQQKIHQGAIFGFNSKKFDFNIIFPYLVQYPKIIFKSNAYLGSTTQQKQVTIRYTDYPFELVFKDVLTFIPPATLDNFVHKYGNGTKLTKDKFTHGSFNTNNVNQFLSSTEPFEHKDFYNQISRKNICDKDYQEYVEDFVSLDTNGNSKFDNRWSYIKYYNIRDVECMFAPIINLIDLCWQQDIDMLSQISLSQIANSIKYNYAREDFDINGDYNIETDNKEYKFNSEKWNKKVESYIQQDNKAGRDTTNNVTTDDMDYFNQLIPNKCCYCQAKFTNVNKPTFERSDNNIFHTKDNCKLACQLCNSTRSNKDADVAKLMIQMYKYAIVKNLPMTIDYEEVYWFLRKSIHGGLSQVFHQYNIKGRTHINKLKYNPETNSVIAYDLDQIVTHILDLDFNSLYPSVFCGIFNKNNPYTGCKMYMAGRVIKHIKIRESNDQDYRDTKRKEMMNIINSEDRFSEEKGQLFIASVKGHIDKAHINDQINFPPIWRK</sequence>
<dbReference type="EMBL" id="SNRW01011181">
    <property type="protein sequence ID" value="KAA6375505.1"/>
    <property type="molecule type" value="Genomic_DNA"/>
</dbReference>
<dbReference type="SUPFAM" id="SSF56672">
    <property type="entry name" value="DNA/RNA polymerases"/>
    <property type="match status" value="1"/>
</dbReference>
<name>A0A5J4V0E4_9EUKA</name>
<evidence type="ECO:0000313" key="2">
    <source>
        <dbReference type="EMBL" id="KAA6375505.1"/>
    </source>
</evidence>
<evidence type="ECO:0008006" key="4">
    <source>
        <dbReference type="Google" id="ProtNLM"/>
    </source>
</evidence>
<accession>A0A5J4V0E4</accession>
<organism evidence="2 3">
    <name type="scientific">Streblomastix strix</name>
    <dbReference type="NCBI Taxonomy" id="222440"/>
    <lineage>
        <taxon>Eukaryota</taxon>
        <taxon>Metamonada</taxon>
        <taxon>Preaxostyla</taxon>
        <taxon>Oxymonadida</taxon>
        <taxon>Streblomastigidae</taxon>
        <taxon>Streblomastix</taxon>
    </lineage>
</organism>
<dbReference type="InterPro" id="IPR043502">
    <property type="entry name" value="DNA/RNA_pol_sf"/>
</dbReference>
<proteinExistence type="predicted"/>
<dbReference type="Proteomes" id="UP000324800">
    <property type="component" value="Unassembled WGS sequence"/>
</dbReference>